<dbReference type="AlphaFoldDB" id="A0A1M7LD89"/>
<evidence type="ECO:0000256" key="6">
    <source>
        <dbReference type="ARBA" id="ARBA00022989"/>
    </source>
</evidence>
<comment type="subcellular location">
    <subcellularLocation>
        <location evidence="1 8">Cell membrane</location>
        <topology evidence="1 8">Multi-pass membrane protein</topology>
    </subcellularLocation>
</comment>
<evidence type="ECO:0000259" key="9">
    <source>
        <dbReference type="PROSITE" id="PS51012"/>
    </source>
</evidence>
<evidence type="ECO:0000313" key="11">
    <source>
        <dbReference type="Proteomes" id="UP000184038"/>
    </source>
</evidence>
<comment type="similarity">
    <text evidence="2 8">Belongs to the ABC-2 integral membrane protein family.</text>
</comment>
<dbReference type="RefSeq" id="WP_073289472.1">
    <property type="nucleotide sequence ID" value="NZ_FRCP01000016.1"/>
</dbReference>
<evidence type="ECO:0000313" key="10">
    <source>
        <dbReference type="EMBL" id="SHM75926.1"/>
    </source>
</evidence>
<name>A0A1M7LD89_9FIRM</name>
<evidence type="ECO:0000256" key="7">
    <source>
        <dbReference type="ARBA" id="ARBA00023136"/>
    </source>
</evidence>
<dbReference type="GO" id="GO:0015920">
    <property type="term" value="P:lipopolysaccharide transport"/>
    <property type="evidence" value="ECO:0007669"/>
    <property type="project" value="TreeGrafter"/>
</dbReference>
<evidence type="ECO:0000256" key="4">
    <source>
        <dbReference type="ARBA" id="ARBA00022475"/>
    </source>
</evidence>
<dbReference type="PROSITE" id="PS51012">
    <property type="entry name" value="ABC_TM2"/>
    <property type="match status" value="1"/>
</dbReference>
<dbReference type="Pfam" id="PF01061">
    <property type="entry name" value="ABC2_membrane"/>
    <property type="match status" value="1"/>
</dbReference>
<evidence type="ECO:0000256" key="2">
    <source>
        <dbReference type="ARBA" id="ARBA00007783"/>
    </source>
</evidence>
<keyword evidence="6 8" id="KW-1133">Transmembrane helix</keyword>
<dbReference type="InterPro" id="IPR013525">
    <property type="entry name" value="ABC2_TM"/>
</dbReference>
<protein>
    <recommendedName>
        <fullName evidence="8">Transport permease protein</fullName>
    </recommendedName>
</protein>
<dbReference type="OrthoDB" id="9794365at2"/>
<feature type="domain" description="ABC transmembrane type-2" evidence="9">
    <location>
        <begin position="39"/>
        <end position="262"/>
    </location>
</feature>
<dbReference type="PANTHER" id="PTHR30413:SF10">
    <property type="entry name" value="CAPSULE POLYSACCHARIDE EXPORT INNER-MEMBRANE PROTEIN CTRC"/>
    <property type="match status" value="1"/>
</dbReference>
<gene>
    <name evidence="10" type="ORF">SAMN02746066_03189</name>
</gene>
<keyword evidence="3 8" id="KW-0813">Transport</keyword>
<keyword evidence="7 8" id="KW-0472">Membrane</keyword>
<dbReference type="PANTHER" id="PTHR30413">
    <property type="entry name" value="INNER MEMBRANE TRANSPORT PERMEASE"/>
    <property type="match status" value="1"/>
</dbReference>
<dbReference type="InterPro" id="IPR047817">
    <property type="entry name" value="ABC2_TM_bact-type"/>
</dbReference>
<evidence type="ECO:0000256" key="8">
    <source>
        <dbReference type="RuleBase" id="RU361157"/>
    </source>
</evidence>
<dbReference type="GO" id="GO:0140359">
    <property type="term" value="F:ABC-type transporter activity"/>
    <property type="evidence" value="ECO:0007669"/>
    <property type="project" value="InterPro"/>
</dbReference>
<feature type="transmembrane region" description="Helical" evidence="8">
    <location>
        <begin position="124"/>
        <end position="146"/>
    </location>
</feature>
<feature type="transmembrane region" description="Helical" evidence="8">
    <location>
        <begin position="42"/>
        <end position="61"/>
    </location>
</feature>
<accession>A0A1M7LD89</accession>
<organism evidence="10 11">
    <name type="scientific">Anaerosporobacter mobilis DSM 15930</name>
    <dbReference type="NCBI Taxonomy" id="1120996"/>
    <lineage>
        <taxon>Bacteria</taxon>
        <taxon>Bacillati</taxon>
        <taxon>Bacillota</taxon>
        <taxon>Clostridia</taxon>
        <taxon>Lachnospirales</taxon>
        <taxon>Lachnospiraceae</taxon>
        <taxon>Anaerosporobacter</taxon>
    </lineage>
</organism>
<proteinExistence type="inferred from homology"/>
<feature type="transmembrane region" description="Helical" evidence="8">
    <location>
        <begin position="73"/>
        <end position="91"/>
    </location>
</feature>
<sequence>MINIVIKIINHFKGIFLDHKLLIEFSKKDFARKFAGSYFGKTWALLQPFLTMLIYWAVFQFGFKSGKVEDVPFVLWFMSGIIPWFFISDAYSSASNCFIEYGYLVKKVVFNIDILPLVKIFSSLYIHGFFVILVSAVLACFGYYPSLFYLQLIYYMICAIVLVYAMSLITSSIMVFFRDMGQVISITLLIGMWGTPIAWQLNVLPKSWHFFLKLNPLFYIVQGYRESFIYGVPFWKHWLLTIYFWFIIIILLGIGVYVYKRLYKSFADVL</sequence>
<evidence type="ECO:0000256" key="1">
    <source>
        <dbReference type="ARBA" id="ARBA00004651"/>
    </source>
</evidence>
<keyword evidence="11" id="KW-1185">Reference proteome</keyword>
<keyword evidence="4 8" id="KW-1003">Cell membrane</keyword>
<dbReference type="EMBL" id="FRCP01000016">
    <property type="protein sequence ID" value="SHM75926.1"/>
    <property type="molecule type" value="Genomic_DNA"/>
</dbReference>
<reference evidence="10 11" key="1">
    <citation type="submission" date="2016-11" db="EMBL/GenBank/DDBJ databases">
        <authorList>
            <person name="Jaros S."/>
            <person name="Januszkiewicz K."/>
            <person name="Wedrychowicz H."/>
        </authorList>
    </citation>
    <scope>NUCLEOTIDE SEQUENCE [LARGE SCALE GENOMIC DNA]</scope>
    <source>
        <strain evidence="10 11">DSM 15930</strain>
    </source>
</reference>
<feature type="transmembrane region" description="Helical" evidence="8">
    <location>
        <begin position="152"/>
        <end position="176"/>
    </location>
</feature>
<evidence type="ECO:0000256" key="3">
    <source>
        <dbReference type="ARBA" id="ARBA00022448"/>
    </source>
</evidence>
<keyword evidence="5 8" id="KW-0812">Transmembrane</keyword>
<feature type="transmembrane region" description="Helical" evidence="8">
    <location>
        <begin position="238"/>
        <end position="259"/>
    </location>
</feature>
<feature type="transmembrane region" description="Helical" evidence="8">
    <location>
        <begin position="183"/>
        <end position="201"/>
    </location>
</feature>
<dbReference type="Proteomes" id="UP000184038">
    <property type="component" value="Unassembled WGS sequence"/>
</dbReference>
<dbReference type="GO" id="GO:0005886">
    <property type="term" value="C:plasma membrane"/>
    <property type="evidence" value="ECO:0007669"/>
    <property type="project" value="UniProtKB-SubCell"/>
</dbReference>
<evidence type="ECO:0000256" key="5">
    <source>
        <dbReference type="ARBA" id="ARBA00022692"/>
    </source>
</evidence>
<dbReference type="STRING" id="1120996.SAMN02746066_03189"/>